<dbReference type="EMBL" id="JAUSQX010000001">
    <property type="protein sequence ID" value="MDP9807046.1"/>
    <property type="molecule type" value="Genomic_DNA"/>
</dbReference>
<comment type="caution">
    <text evidence="1">The sequence shown here is derived from an EMBL/GenBank/DDBJ whole genome shotgun (WGS) entry which is preliminary data.</text>
</comment>
<evidence type="ECO:0008006" key="3">
    <source>
        <dbReference type="Google" id="ProtNLM"/>
    </source>
</evidence>
<accession>A0ABT9NI23</accession>
<organism evidence="1 2">
    <name type="scientific">Trueperella bonasi</name>
    <dbReference type="NCBI Taxonomy" id="312286"/>
    <lineage>
        <taxon>Bacteria</taxon>
        <taxon>Bacillati</taxon>
        <taxon>Actinomycetota</taxon>
        <taxon>Actinomycetes</taxon>
        <taxon>Actinomycetales</taxon>
        <taxon>Actinomycetaceae</taxon>
        <taxon>Trueperella</taxon>
    </lineage>
</organism>
<proteinExistence type="predicted"/>
<dbReference type="RefSeq" id="WP_307683224.1">
    <property type="nucleotide sequence ID" value="NZ_JAUSQX010000001.1"/>
</dbReference>
<dbReference type="Proteomes" id="UP001243212">
    <property type="component" value="Unassembled WGS sequence"/>
</dbReference>
<evidence type="ECO:0000313" key="1">
    <source>
        <dbReference type="EMBL" id="MDP9807046.1"/>
    </source>
</evidence>
<name>A0ABT9NI23_9ACTO</name>
<evidence type="ECO:0000313" key="2">
    <source>
        <dbReference type="Proteomes" id="UP001243212"/>
    </source>
</evidence>
<reference evidence="1 2" key="1">
    <citation type="submission" date="2023-07" db="EMBL/GenBank/DDBJ databases">
        <title>Sequencing the genomes of 1000 actinobacteria strains.</title>
        <authorList>
            <person name="Klenk H.-P."/>
        </authorList>
    </citation>
    <scope>NUCLEOTIDE SEQUENCE [LARGE SCALE GENOMIC DNA]</scope>
    <source>
        <strain evidence="1 2">DSM 17163</strain>
    </source>
</reference>
<keyword evidence="2" id="KW-1185">Reference proteome</keyword>
<protein>
    <recommendedName>
        <fullName evidence="3">DUF3800 domain-containing protein</fullName>
    </recommendedName>
</protein>
<dbReference type="InterPro" id="IPR024524">
    <property type="entry name" value="DUF3800"/>
</dbReference>
<sequence length="308" mass="35749">MLIAYLDEIGEPGAFVSKEHDRFNTSPAFGYAGFVIPDGKAREFGALFTTKKRQLFSREIAEAEVKKPGSESTWEMKGANYFHKHTDRKNPERIRIFNSLIHNLLGYGGHIFYYADEKERGTPKQTRLDTDAREKGAMEESLNRLARYAESQDQNMLVIIDQINEKERKMRAHRIYGHVYSRSQTADEMKRIIEAPMHLDSGISGSIQFADWIAAVVGRAIDYHLIEESKFDWVPAVISSLQPQKKAFTYESKLHLFERTIEDINHSQLFCKERPVYPAHHDQYFDADTAEKMKRIFYSSRRQESRKG</sequence>
<gene>
    <name evidence="1" type="ORF">J2S70_001628</name>
</gene>
<dbReference type="Pfam" id="PF12686">
    <property type="entry name" value="DUF3800"/>
    <property type="match status" value="1"/>
</dbReference>